<proteinExistence type="predicted"/>
<dbReference type="EMBL" id="QGKW02001911">
    <property type="protein sequence ID" value="KAF2566927.1"/>
    <property type="molecule type" value="Genomic_DNA"/>
</dbReference>
<gene>
    <name evidence="1" type="ORF">F2Q68_00027092</name>
</gene>
<name>A0A8S9IBZ7_BRACR</name>
<accession>A0A8S9IBZ7</accession>
<evidence type="ECO:0000313" key="2">
    <source>
        <dbReference type="Proteomes" id="UP000712281"/>
    </source>
</evidence>
<organism evidence="1 2">
    <name type="scientific">Brassica cretica</name>
    <name type="common">Mustard</name>
    <dbReference type="NCBI Taxonomy" id="69181"/>
    <lineage>
        <taxon>Eukaryota</taxon>
        <taxon>Viridiplantae</taxon>
        <taxon>Streptophyta</taxon>
        <taxon>Embryophyta</taxon>
        <taxon>Tracheophyta</taxon>
        <taxon>Spermatophyta</taxon>
        <taxon>Magnoliopsida</taxon>
        <taxon>eudicotyledons</taxon>
        <taxon>Gunneridae</taxon>
        <taxon>Pentapetalae</taxon>
        <taxon>rosids</taxon>
        <taxon>malvids</taxon>
        <taxon>Brassicales</taxon>
        <taxon>Brassicaceae</taxon>
        <taxon>Brassiceae</taxon>
        <taxon>Brassica</taxon>
    </lineage>
</organism>
<protein>
    <submittedName>
        <fullName evidence="1">Uncharacterized protein</fullName>
    </submittedName>
</protein>
<evidence type="ECO:0000313" key="1">
    <source>
        <dbReference type="EMBL" id="KAF2566927.1"/>
    </source>
</evidence>
<sequence>MGLDRQFGQGTTYGDTKLHTARVCLAFRIGSIAMDDGEHASAFDITGEDRDSADMLPGLQDLTYSTSAKSDFGLFS</sequence>
<reference evidence="1" key="1">
    <citation type="submission" date="2019-12" db="EMBL/GenBank/DDBJ databases">
        <title>Genome sequencing and annotation of Brassica cretica.</title>
        <authorList>
            <person name="Studholme D.J."/>
            <person name="Sarris P.F."/>
        </authorList>
    </citation>
    <scope>NUCLEOTIDE SEQUENCE</scope>
    <source>
        <strain evidence="1">PFS-001/15</strain>
        <tissue evidence="1">Leaf</tissue>
    </source>
</reference>
<comment type="caution">
    <text evidence="1">The sequence shown here is derived from an EMBL/GenBank/DDBJ whole genome shotgun (WGS) entry which is preliminary data.</text>
</comment>
<dbReference type="AlphaFoldDB" id="A0A8S9IBZ7"/>
<dbReference type="Proteomes" id="UP000712281">
    <property type="component" value="Unassembled WGS sequence"/>
</dbReference>